<evidence type="ECO:0000256" key="13">
    <source>
        <dbReference type="PIRSR" id="PIRSR602403-1"/>
    </source>
</evidence>
<dbReference type="Pfam" id="PF00067">
    <property type="entry name" value="p450"/>
    <property type="match status" value="1"/>
</dbReference>
<dbReference type="GO" id="GO:0016020">
    <property type="term" value="C:membrane"/>
    <property type="evidence" value="ECO:0007669"/>
    <property type="project" value="UniProtKB-SubCell"/>
</dbReference>
<evidence type="ECO:0000256" key="4">
    <source>
        <dbReference type="ARBA" id="ARBA00010617"/>
    </source>
</evidence>
<evidence type="ECO:0000256" key="6">
    <source>
        <dbReference type="ARBA" id="ARBA00022692"/>
    </source>
</evidence>
<evidence type="ECO:0000256" key="5">
    <source>
        <dbReference type="ARBA" id="ARBA00022617"/>
    </source>
</evidence>
<dbReference type="AlphaFoldDB" id="R7SG41"/>
<evidence type="ECO:0000256" key="3">
    <source>
        <dbReference type="ARBA" id="ARBA00004721"/>
    </source>
</evidence>
<accession>R7SG41</accession>
<dbReference type="eggNOG" id="KOG0157">
    <property type="taxonomic scope" value="Eukaryota"/>
</dbReference>
<keyword evidence="9" id="KW-0560">Oxidoreductase</keyword>
<dbReference type="GO" id="GO:0020037">
    <property type="term" value="F:heme binding"/>
    <property type="evidence" value="ECO:0007669"/>
    <property type="project" value="InterPro"/>
</dbReference>
<protein>
    <submittedName>
        <fullName evidence="14">Cytochrome P450</fullName>
    </submittedName>
</protein>
<dbReference type="PANTHER" id="PTHR24305">
    <property type="entry name" value="CYTOCHROME P450"/>
    <property type="match status" value="1"/>
</dbReference>
<evidence type="ECO:0000256" key="7">
    <source>
        <dbReference type="ARBA" id="ARBA00022723"/>
    </source>
</evidence>
<evidence type="ECO:0000256" key="2">
    <source>
        <dbReference type="ARBA" id="ARBA00004370"/>
    </source>
</evidence>
<sequence>MNPAFGPAHIRALTDIFNAKSVKLRDTLMDEIRNIASSNGIDVTVWLSRMTLDAIGLAGFNYSFDALNVNERPNELSEAFNHMVQTAQDINLLTVLQGFIPPLRVISTAQTRVIKKSQQTMTRIGRHLLRDAKAAIRAESDTKTIEKSNVKGKDLLSLLVRANTATDIPDSQRMDDEDVLAQVPTFLAAGHETTSTATTWALYALTQNKAAQTKLRDELLTMDTENPSMDALNALPYLDMVVRETLRLHAPVANSIRVATKDDVIPLETPVVDRYGVQRHEIRIQKGDSIWVPILAVNRSKEIWGEDAHEFRPERWESTPEAAHQIPGVWGNMLTFIGGPRACIGYRFSLVEMKSLLFALVRAFEFDLAVPASEVSKRNVVVTRPLITSDPEEGRQFRLPLIIRPFVRD</sequence>
<keyword evidence="11" id="KW-0503">Monooxygenase</keyword>
<organism evidence="14 15">
    <name type="scientific">Coniophora puteana (strain RWD-64-598)</name>
    <name type="common">Brown rot fungus</name>
    <dbReference type="NCBI Taxonomy" id="741705"/>
    <lineage>
        <taxon>Eukaryota</taxon>
        <taxon>Fungi</taxon>
        <taxon>Dikarya</taxon>
        <taxon>Basidiomycota</taxon>
        <taxon>Agaricomycotina</taxon>
        <taxon>Agaricomycetes</taxon>
        <taxon>Agaricomycetidae</taxon>
        <taxon>Boletales</taxon>
        <taxon>Coniophorineae</taxon>
        <taxon>Coniophoraceae</taxon>
        <taxon>Coniophora</taxon>
    </lineage>
</organism>
<reference evidence="15" key="1">
    <citation type="journal article" date="2012" name="Science">
        <title>The Paleozoic origin of enzymatic lignin decomposition reconstructed from 31 fungal genomes.</title>
        <authorList>
            <person name="Floudas D."/>
            <person name="Binder M."/>
            <person name="Riley R."/>
            <person name="Barry K."/>
            <person name="Blanchette R.A."/>
            <person name="Henrissat B."/>
            <person name="Martinez A.T."/>
            <person name="Otillar R."/>
            <person name="Spatafora J.W."/>
            <person name="Yadav J.S."/>
            <person name="Aerts A."/>
            <person name="Benoit I."/>
            <person name="Boyd A."/>
            <person name="Carlson A."/>
            <person name="Copeland A."/>
            <person name="Coutinho P.M."/>
            <person name="de Vries R.P."/>
            <person name="Ferreira P."/>
            <person name="Findley K."/>
            <person name="Foster B."/>
            <person name="Gaskell J."/>
            <person name="Glotzer D."/>
            <person name="Gorecki P."/>
            <person name="Heitman J."/>
            <person name="Hesse C."/>
            <person name="Hori C."/>
            <person name="Igarashi K."/>
            <person name="Jurgens J.A."/>
            <person name="Kallen N."/>
            <person name="Kersten P."/>
            <person name="Kohler A."/>
            <person name="Kuees U."/>
            <person name="Kumar T.K.A."/>
            <person name="Kuo A."/>
            <person name="LaButti K."/>
            <person name="Larrondo L.F."/>
            <person name="Lindquist E."/>
            <person name="Ling A."/>
            <person name="Lombard V."/>
            <person name="Lucas S."/>
            <person name="Lundell T."/>
            <person name="Martin R."/>
            <person name="McLaughlin D.J."/>
            <person name="Morgenstern I."/>
            <person name="Morin E."/>
            <person name="Murat C."/>
            <person name="Nagy L.G."/>
            <person name="Nolan M."/>
            <person name="Ohm R.A."/>
            <person name="Patyshakuliyeva A."/>
            <person name="Rokas A."/>
            <person name="Ruiz-Duenas F.J."/>
            <person name="Sabat G."/>
            <person name="Salamov A."/>
            <person name="Samejima M."/>
            <person name="Schmutz J."/>
            <person name="Slot J.C."/>
            <person name="St John F."/>
            <person name="Stenlid J."/>
            <person name="Sun H."/>
            <person name="Sun S."/>
            <person name="Syed K."/>
            <person name="Tsang A."/>
            <person name="Wiebenga A."/>
            <person name="Young D."/>
            <person name="Pisabarro A."/>
            <person name="Eastwood D.C."/>
            <person name="Martin F."/>
            <person name="Cullen D."/>
            <person name="Grigoriev I.V."/>
            <person name="Hibbett D.S."/>
        </authorList>
    </citation>
    <scope>NUCLEOTIDE SEQUENCE [LARGE SCALE GENOMIC DNA]</scope>
    <source>
        <strain evidence="15">RWD-64-598 SS2</strain>
    </source>
</reference>
<dbReference type="Gene3D" id="1.10.630.10">
    <property type="entry name" value="Cytochrome P450"/>
    <property type="match status" value="1"/>
</dbReference>
<proteinExistence type="inferred from homology"/>
<dbReference type="PANTHER" id="PTHR24305:SF166">
    <property type="entry name" value="CYTOCHROME P450 12A4, MITOCHONDRIAL-RELATED"/>
    <property type="match status" value="1"/>
</dbReference>
<dbReference type="InterPro" id="IPR001128">
    <property type="entry name" value="Cyt_P450"/>
</dbReference>
<dbReference type="EMBL" id="JH711595">
    <property type="protein sequence ID" value="EIW74059.1"/>
    <property type="molecule type" value="Genomic_DNA"/>
</dbReference>
<dbReference type="GO" id="GO:0016705">
    <property type="term" value="F:oxidoreductase activity, acting on paired donors, with incorporation or reduction of molecular oxygen"/>
    <property type="evidence" value="ECO:0007669"/>
    <property type="project" value="InterPro"/>
</dbReference>
<dbReference type="PRINTS" id="PR00385">
    <property type="entry name" value="P450"/>
</dbReference>
<evidence type="ECO:0000313" key="14">
    <source>
        <dbReference type="EMBL" id="EIW74059.1"/>
    </source>
</evidence>
<dbReference type="OrthoDB" id="1470350at2759"/>
<evidence type="ECO:0000256" key="12">
    <source>
        <dbReference type="ARBA" id="ARBA00023136"/>
    </source>
</evidence>
<name>R7SG41_CONPW</name>
<keyword evidence="15" id="KW-1185">Reference proteome</keyword>
<dbReference type="GeneID" id="19199035"/>
<dbReference type="PRINTS" id="PR00465">
    <property type="entry name" value="EP450IV"/>
</dbReference>
<dbReference type="OMA" id="WKHQRRT"/>
<evidence type="ECO:0000256" key="10">
    <source>
        <dbReference type="ARBA" id="ARBA00023004"/>
    </source>
</evidence>
<dbReference type="GO" id="GO:0004497">
    <property type="term" value="F:monooxygenase activity"/>
    <property type="evidence" value="ECO:0007669"/>
    <property type="project" value="UniProtKB-KW"/>
</dbReference>
<keyword evidence="7 13" id="KW-0479">Metal-binding</keyword>
<dbReference type="KEGG" id="cput:CONPUDRAFT_113795"/>
<dbReference type="SUPFAM" id="SSF48264">
    <property type="entry name" value="Cytochrome P450"/>
    <property type="match status" value="1"/>
</dbReference>
<evidence type="ECO:0000256" key="11">
    <source>
        <dbReference type="ARBA" id="ARBA00023033"/>
    </source>
</evidence>
<feature type="binding site" description="axial binding residue" evidence="13">
    <location>
        <position position="343"/>
    </location>
    <ligand>
        <name>heme</name>
        <dbReference type="ChEBI" id="CHEBI:30413"/>
    </ligand>
    <ligandPart>
        <name>Fe</name>
        <dbReference type="ChEBI" id="CHEBI:18248"/>
    </ligandPart>
</feature>
<comment type="similarity">
    <text evidence="4">Belongs to the cytochrome P450 family.</text>
</comment>
<keyword evidence="10 13" id="KW-0408">Iron</keyword>
<comment type="pathway">
    <text evidence="3">Secondary metabolite biosynthesis; terpenoid biosynthesis.</text>
</comment>
<comment type="subcellular location">
    <subcellularLocation>
        <location evidence="2">Membrane</location>
    </subcellularLocation>
</comment>
<evidence type="ECO:0000313" key="15">
    <source>
        <dbReference type="Proteomes" id="UP000053558"/>
    </source>
</evidence>
<evidence type="ECO:0000256" key="8">
    <source>
        <dbReference type="ARBA" id="ARBA00022989"/>
    </source>
</evidence>
<dbReference type="RefSeq" id="XP_007775774.1">
    <property type="nucleotide sequence ID" value="XM_007777584.1"/>
</dbReference>
<evidence type="ECO:0000256" key="1">
    <source>
        <dbReference type="ARBA" id="ARBA00001971"/>
    </source>
</evidence>
<gene>
    <name evidence="14" type="ORF">CONPUDRAFT_113795</name>
</gene>
<keyword evidence="8" id="KW-1133">Transmembrane helix</keyword>
<keyword evidence="6" id="KW-0812">Transmembrane</keyword>
<dbReference type="InterPro" id="IPR036396">
    <property type="entry name" value="Cyt_P450_sf"/>
</dbReference>
<keyword evidence="12" id="KW-0472">Membrane</keyword>
<dbReference type="GO" id="GO:0005506">
    <property type="term" value="F:iron ion binding"/>
    <property type="evidence" value="ECO:0007669"/>
    <property type="project" value="InterPro"/>
</dbReference>
<keyword evidence="5 13" id="KW-0349">Heme</keyword>
<evidence type="ECO:0000256" key="9">
    <source>
        <dbReference type="ARBA" id="ARBA00023002"/>
    </source>
</evidence>
<dbReference type="Proteomes" id="UP000053558">
    <property type="component" value="Unassembled WGS sequence"/>
</dbReference>
<comment type="cofactor">
    <cofactor evidence="1 13">
        <name>heme</name>
        <dbReference type="ChEBI" id="CHEBI:30413"/>
    </cofactor>
</comment>
<dbReference type="InterPro" id="IPR050121">
    <property type="entry name" value="Cytochrome_P450_monoxygenase"/>
</dbReference>
<dbReference type="InterPro" id="IPR002403">
    <property type="entry name" value="Cyt_P450_E_grp-IV"/>
</dbReference>